<name>A0A0V8GCC6_9BACL</name>
<dbReference type="SUPFAM" id="SSF56112">
    <property type="entry name" value="Protein kinase-like (PK-like)"/>
    <property type="match status" value="1"/>
</dbReference>
<gene>
    <name evidence="2" type="ORF">AS033_14895</name>
</gene>
<dbReference type="Gene3D" id="3.90.1200.10">
    <property type="match status" value="1"/>
</dbReference>
<reference evidence="2 3" key="1">
    <citation type="journal article" date="2015" name="Int. J. Syst. Evol. Microbiol.">
        <title>Exiguobacterium enclense sp. nov., isolated from sediment.</title>
        <authorList>
            <person name="Dastager S.G."/>
            <person name="Mawlankar R."/>
            <person name="Sonalkar V.V."/>
            <person name="Thorat M.N."/>
            <person name="Mual P."/>
            <person name="Verma A."/>
            <person name="Krishnamurthi S."/>
            <person name="Tang S.K."/>
            <person name="Li W.J."/>
        </authorList>
    </citation>
    <scope>NUCLEOTIDE SEQUENCE [LARGE SCALE GENOMIC DNA]</scope>
    <source>
        <strain evidence="2 3">NIO-1109</strain>
    </source>
</reference>
<organism evidence="2 3">
    <name type="scientific">Exiguobacterium indicum</name>
    <dbReference type="NCBI Taxonomy" id="296995"/>
    <lineage>
        <taxon>Bacteria</taxon>
        <taxon>Bacillati</taxon>
        <taxon>Bacillota</taxon>
        <taxon>Bacilli</taxon>
        <taxon>Bacillales</taxon>
        <taxon>Bacillales Family XII. Incertae Sedis</taxon>
        <taxon>Exiguobacterium</taxon>
    </lineage>
</organism>
<dbReference type="Pfam" id="PF01636">
    <property type="entry name" value="APH"/>
    <property type="match status" value="1"/>
</dbReference>
<dbReference type="InterPro" id="IPR011009">
    <property type="entry name" value="Kinase-like_dom_sf"/>
</dbReference>
<dbReference type="Proteomes" id="UP000053797">
    <property type="component" value="Unassembled WGS sequence"/>
</dbReference>
<evidence type="ECO:0000259" key="1">
    <source>
        <dbReference type="Pfam" id="PF01636"/>
    </source>
</evidence>
<accession>A0A0V8GCC6</accession>
<evidence type="ECO:0000313" key="3">
    <source>
        <dbReference type="Proteomes" id="UP000053797"/>
    </source>
</evidence>
<sequence>MLPLHPLLTHVVSERQLSGRSRQAVWSVKTATAHYIVKVVTDPSSRQYEREAALAIPKQAGLSHALPLATGRTATTAYGIYPYLPGKTVRSVLEESPEFAPQLGQETGQALRRIHDVTAPSEMTSWSERCQAKHDRYRAAIDGLLEPTWIERLDRFISERIPLLQTRPNQLQHDDVHLDNLLVEDGHLSAFLDYGNHDYGDPWHDFVKCGLFQVETSPLFARHMIEGYFETEVPSDFWRMYSLYMAMVVFSALVWTKRFDADELEAMQRRVQRIIQDHAGFQRDIPLWYET</sequence>
<dbReference type="PANTHER" id="PTHR41283:SF1">
    <property type="entry name" value="AMINOGLYCOSIDE PHOSPHOTRANSFERASE DOMAIN-CONTAINING PROTEIN"/>
    <property type="match status" value="1"/>
</dbReference>
<dbReference type="EMBL" id="LNQL01000006">
    <property type="protein sequence ID" value="KSU47940.1"/>
    <property type="molecule type" value="Genomic_DNA"/>
</dbReference>
<proteinExistence type="predicted"/>
<comment type="caution">
    <text evidence="2">The sequence shown here is derived from an EMBL/GenBank/DDBJ whole genome shotgun (WGS) entry which is preliminary data.</text>
</comment>
<protein>
    <recommendedName>
        <fullName evidence="1">Aminoglycoside phosphotransferase domain-containing protein</fullName>
    </recommendedName>
</protein>
<dbReference type="OrthoDB" id="334783at2"/>
<dbReference type="AlphaFoldDB" id="A0A0V8GCC6"/>
<dbReference type="RefSeq" id="WP_058265936.1">
    <property type="nucleotide sequence ID" value="NZ_FMYN01000006.1"/>
</dbReference>
<dbReference type="PANTHER" id="PTHR41283">
    <property type="entry name" value="AMINOGLYCOSIDE PHOSPHOTRANSFERASE"/>
    <property type="match status" value="1"/>
</dbReference>
<evidence type="ECO:0000313" key="2">
    <source>
        <dbReference type="EMBL" id="KSU47940.1"/>
    </source>
</evidence>
<feature type="domain" description="Aminoglycoside phosphotransferase" evidence="1">
    <location>
        <begin position="16"/>
        <end position="230"/>
    </location>
</feature>
<dbReference type="InterPro" id="IPR002575">
    <property type="entry name" value="Aminoglycoside_PTrfase"/>
</dbReference>